<accession>A0A1I8JRC2</accession>
<reference evidence="3" key="1">
    <citation type="submission" date="2016-11" db="UniProtKB">
        <authorList>
            <consortium name="WormBaseParasite"/>
        </authorList>
    </citation>
    <scope>IDENTIFICATION</scope>
</reference>
<dbReference type="WBParaSite" id="snap_masked-unitig_34752-processed-gene-0.0-mRNA-1">
    <property type="protein sequence ID" value="snap_masked-unitig_34752-processed-gene-0.0-mRNA-1"/>
    <property type="gene ID" value="snap_masked-unitig_34752-processed-gene-0.0"/>
</dbReference>
<dbReference type="AlphaFoldDB" id="A0A1I8JRC2"/>
<keyword evidence="2" id="KW-1185">Reference proteome</keyword>
<protein>
    <submittedName>
        <fullName evidence="3">RibD_C domain-containing protein</fullName>
    </submittedName>
</protein>
<proteinExistence type="predicted"/>
<sequence>LRMDFSEVPDREEAAASAPHLLLLELLEPHQRAAASDALNDEGCSGLALQLASGATAASVHGTQLTNRRKSRSPDSGRGGNSSKARRATSILWESTSPRRRRSLFPQRRNPFAMTDDSPTTAGDNSGFRDRRERSSSRRSQQRHHSHHHHQQHRKSTAAQQQKPAEAPQTSRRSSSRRPSAAQGGPAGGGRDALIRSTWSASRFPTRRARRRRGFHEPAADADSCRRDFVDHRRAMVVGDATVIGKGPTLAEYGRDSLRPGFPVPAAAQQAATLLASHPNGSLLANSAACPARIGH</sequence>
<dbReference type="Proteomes" id="UP000095280">
    <property type="component" value="Unplaced"/>
</dbReference>
<feature type="region of interest" description="Disordered" evidence="1">
    <location>
        <begin position="58"/>
        <end position="222"/>
    </location>
</feature>
<feature type="compositionally biased region" description="Basic and acidic residues" evidence="1">
    <location>
        <begin position="127"/>
        <end position="136"/>
    </location>
</feature>
<organism evidence="2 3">
    <name type="scientific">Macrostomum lignano</name>
    <dbReference type="NCBI Taxonomy" id="282301"/>
    <lineage>
        <taxon>Eukaryota</taxon>
        <taxon>Metazoa</taxon>
        <taxon>Spiralia</taxon>
        <taxon>Lophotrochozoa</taxon>
        <taxon>Platyhelminthes</taxon>
        <taxon>Rhabditophora</taxon>
        <taxon>Macrostomorpha</taxon>
        <taxon>Macrostomida</taxon>
        <taxon>Macrostomidae</taxon>
        <taxon>Macrostomum</taxon>
    </lineage>
</organism>
<feature type="compositionally biased region" description="Basic residues" evidence="1">
    <location>
        <begin position="140"/>
        <end position="156"/>
    </location>
</feature>
<name>A0A1I8JRC2_9PLAT</name>
<evidence type="ECO:0000313" key="2">
    <source>
        <dbReference type="Proteomes" id="UP000095280"/>
    </source>
</evidence>
<feature type="compositionally biased region" description="Low complexity" evidence="1">
    <location>
        <begin position="158"/>
        <end position="184"/>
    </location>
</feature>
<feature type="compositionally biased region" description="Basic residues" evidence="1">
    <location>
        <begin position="205"/>
        <end position="214"/>
    </location>
</feature>
<evidence type="ECO:0000256" key="1">
    <source>
        <dbReference type="SAM" id="MobiDB-lite"/>
    </source>
</evidence>
<evidence type="ECO:0000313" key="3">
    <source>
        <dbReference type="WBParaSite" id="snap_masked-unitig_34752-processed-gene-0.0-mRNA-1"/>
    </source>
</evidence>